<dbReference type="InterPro" id="IPR022100">
    <property type="entry name" value="WDHD1/CFT4_beta-prop_2nd"/>
</dbReference>
<protein>
    <recommendedName>
        <fullName evidence="11">Minichromosome loss protein Mcl1 middle region domain-containing protein</fullName>
    </recommendedName>
</protein>
<feature type="repeat" description="WD" evidence="5">
    <location>
        <begin position="235"/>
        <end position="276"/>
    </location>
</feature>
<dbReference type="Pfam" id="PF24817">
    <property type="entry name" value="WD40_WDHD1_1st"/>
    <property type="match status" value="1"/>
</dbReference>
<feature type="compositionally biased region" description="Low complexity" evidence="6">
    <location>
        <begin position="898"/>
        <end position="910"/>
    </location>
</feature>
<keyword evidence="2 5" id="KW-0853">WD repeat</keyword>
<dbReference type="SUPFAM" id="SSF50978">
    <property type="entry name" value="WD40 repeat-like"/>
    <property type="match status" value="1"/>
</dbReference>
<dbReference type="EMBL" id="HBIP01007364">
    <property type="protein sequence ID" value="CAE0488823.1"/>
    <property type="molecule type" value="Transcribed_RNA"/>
</dbReference>
<feature type="compositionally biased region" description="Basic and acidic residues" evidence="6">
    <location>
        <begin position="397"/>
        <end position="409"/>
    </location>
</feature>
<sequence length="974" mass="101341">MAPTSAVKDHHLVLTGNVNPGQACVVFSESGEQLVSCSADGVVCLRNGMTKAVKASTASEGTLKNGACNALAYHPSGFVAVGGEHAVKAVTLPSMEVERTLGRSQLPVRALSFSPDGSRLAVAGDAENIRLIQTKDSAVTRQLRCEGYVRSVAWDPEGAYVAATMADGSLYVFEAGTGKLQTRKKVVRKVDRASAARCCVDWHPDGGALLAVAGSADGDVALYERLSWEVSSYLGGGHRGPANVVVFSPNGLYAATGGEDACVCVWDVAKQTIISKAVTGPASEKDEHSVSPGTGSTISSIAWHPTGNSLAVADESGRVGVWEEPVPARLPSPTSDLEHLRHEGAARKGKGSKALQAAGASLIDDEAGEDSDEGGDSGGGLGEDGNESEGGSSGGPGHEHEQRGKRAREEEEEGEGDEEARGPGPRVKQHRAGGGGDFVRLEAEMKRAMRLIRSQAASLPMPPQDPIHPGSTPLEATTGPCGARFLAYTMEGFIISRPVDDHNVVELQFHDAGRANAMGLGRVPLLTDFFGFTMGALGEKGVLYGSPMSKDSPSMLVYRPFEEWAPNGSWSVGLPAGESVECVAAGATFSAAATNSQLLRLFSVSGMQSAIMSLQGAVVALAAQEHLLAVVTHSGAPSSSGQSLELAVYDVPSSTCLLSGPCPLSYKATLTWIGFTDEGMVATADSAGIIRIRSHSMGGAWMPVWNSAAASKSGEVYWPVAIRNQELCSIMCPKQQPYPLVNPRPFFTRLPLQVPVVAVEGGAPALEAELMLTSLRIDSARLRSETASGLDAVHAADELVGRQAEADRSLLKIFQAALKSDRQARAMDVVPQLSQHRSLEGALKLANFHRASAVAERVALVLQQVDAQNQDLTVTPLPPPKGNIGSRTPGPLGEHDTNAAGDAPGSNPPSSGGGGQLTALKQLASAPTPTPNKGGGQNENKRKPPAAGLGAAAHAAGSMPNNPFARRPAKAAKH</sequence>
<feature type="compositionally biased region" description="Acidic residues" evidence="6">
    <location>
        <begin position="363"/>
        <end position="375"/>
    </location>
</feature>
<dbReference type="GO" id="GO:0006261">
    <property type="term" value="P:DNA-templated DNA replication"/>
    <property type="evidence" value="ECO:0007669"/>
    <property type="project" value="TreeGrafter"/>
</dbReference>
<dbReference type="GO" id="GO:0006281">
    <property type="term" value="P:DNA repair"/>
    <property type="evidence" value="ECO:0007669"/>
    <property type="project" value="TreeGrafter"/>
</dbReference>
<evidence type="ECO:0000313" key="10">
    <source>
        <dbReference type="EMBL" id="CAE0488823.1"/>
    </source>
</evidence>
<evidence type="ECO:0000256" key="3">
    <source>
        <dbReference type="ARBA" id="ARBA00022737"/>
    </source>
</evidence>
<dbReference type="Pfam" id="PF20946">
    <property type="entry name" value="Ctf4_C"/>
    <property type="match status" value="1"/>
</dbReference>
<evidence type="ECO:0008006" key="11">
    <source>
        <dbReference type="Google" id="ProtNLM"/>
    </source>
</evidence>
<comment type="subcellular location">
    <subcellularLocation>
        <location evidence="1">Nucleus</location>
    </subcellularLocation>
</comment>
<dbReference type="PROSITE" id="PS00678">
    <property type="entry name" value="WD_REPEATS_1"/>
    <property type="match status" value="1"/>
</dbReference>
<feature type="domain" description="WDHD1/CFT4 helical bundle" evidence="8">
    <location>
        <begin position="796"/>
        <end position="863"/>
    </location>
</feature>
<feature type="compositionally biased region" description="Polar residues" evidence="6">
    <location>
        <begin position="291"/>
        <end position="300"/>
    </location>
</feature>
<dbReference type="InterPro" id="IPR036322">
    <property type="entry name" value="WD40_repeat_dom_sf"/>
</dbReference>
<evidence type="ECO:0000256" key="1">
    <source>
        <dbReference type="ARBA" id="ARBA00004123"/>
    </source>
</evidence>
<evidence type="ECO:0000259" key="8">
    <source>
        <dbReference type="Pfam" id="PF20946"/>
    </source>
</evidence>
<feature type="region of interest" description="Disordered" evidence="6">
    <location>
        <begin position="871"/>
        <end position="974"/>
    </location>
</feature>
<evidence type="ECO:0000259" key="9">
    <source>
        <dbReference type="Pfam" id="PF24817"/>
    </source>
</evidence>
<dbReference type="AlphaFoldDB" id="A0A7S3QPP5"/>
<dbReference type="InterPro" id="IPR019775">
    <property type="entry name" value="WD40_repeat_CS"/>
</dbReference>
<name>A0A7S3QPP5_DUNTE</name>
<dbReference type="Gene3D" id="2.130.10.10">
    <property type="entry name" value="YVTN repeat-like/Quinoprotein amine dehydrogenase"/>
    <property type="match status" value="2"/>
</dbReference>
<dbReference type="Pfam" id="PF12341">
    <property type="entry name" value="Mcl1_mid"/>
    <property type="match status" value="1"/>
</dbReference>
<feature type="region of interest" description="Disordered" evidence="6">
    <location>
        <begin position="279"/>
        <end position="302"/>
    </location>
</feature>
<feature type="repeat" description="WD" evidence="5">
    <location>
        <begin position="291"/>
        <end position="323"/>
    </location>
</feature>
<dbReference type="PANTHER" id="PTHR19932:SF10">
    <property type="entry name" value="WD REPEAT AND HMG-BOX DNA-BINDING PROTEIN 1"/>
    <property type="match status" value="1"/>
</dbReference>
<dbReference type="GO" id="GO:0003682">
    <property type="term" value="F:chromatin binding"/>
    <property type="evidence" value="ECO:0007669"/>
    <property type="project" value="TreeGrafter"/>
</dbReference>
<gene>
    <name evidence="10" type="ORF">DTER00134_LOCUS3893</name>
</gene>
<feature type="domain" description="WDHD1/CFT4 second beta-propeller" evidence="7">
    <location>
        <begin position="466"/>
        <end position="756"/>
    </location>
</feature>
<dbReference type="PANTHER" id="PTHR19932">
    <property type="entry name" value="WD REPEAT AND HMG-BOX DNA BINDING PROTEIN"/>
    <property type="match status" value="1"/>
</dbReference>
<feature type="region of interest" description="Disordered" evidence="6">
    <location>
        <begin position="363"/>
        <end position="437"/>
    </location>
</feature>
<keyword evidence="4" id="KW-0539">Nucleus</keyword>
<dbReference type="InterPro" id="IPR015943">
    <property type="entry name" value="WD40/YVTN_repeat-like_dom_sf"/>
</dbReference>
<evidence type="ECO:0000256" key="5">
    <source>
        <dbReference type="PROSITE-ProRule" id="PRU00221"/>
    </source>
</evidence>
<dbReference type="InterPro" id="IPR057646">
    <property type="entry name" value="WD40_WDHD1_1st"/>
</dbReference>
<dbReference type="GO" id="GO:0000278">
    <property type="term" value="P:mitotic cell cycle"/>
    <property type="evidence" value="ECO:0007669"/>
    <property type="project" value="TreeGrafter"/>
</dbReference>
<dbReference type="InterPro" id="IPR048591">
    <property type="entry name" value="WDHD1/CFT4_hel"/>
</dbReference>
<feature type="compositionally biased region" description="Low complexity" evidence="6">
    <location>
        <begin position="946"/>
        <end position="957"/>
    </location>
</feature>
<dbReference type="SMART" id="SM00320">
    <property type="entry name" value="WD40"/>
    <property type="match status" value="7"/>
</dbReference>
<feature type="domain" description="WDHD1 first WD40" evidence="9">
    <location>
        <begin position="21"/>
        <end position="321"/>
    </location>
</feature>
<dbReference type="PROSITE" id="PS50082">
    <property type="entry name" value="WD_REPEATS_2"/>
    <property type="match status" value="2"/>
</dbReference>
<dbReference type="GO" id="GO:0043596">
    <property type="term" value="C:nuclear replication fork"/>
    <property type="evidence" value="ECO:0007669"/>
    <property type="project" value="TreeGrafter"/>
</dbReference>
<evidence type="ECO:0000256" key="6">
    <source>
        <dbReference type="SAM" id="MobiDB-lite"/>
    </source>
</evidence>
<evidence type="ECO:0000259" key="7">
    <source>
        <dbReference type="Pfam" id="PF12341"/>
    </source>
</evidence>
<evidence type="ECO:0000256" key="2">
    <source>
        <dbReference type="ARBA" id="ARBA00022574"/>
    </source>
</evidence>
<evidence type="ECO:0000256" key="4">
    <source>
        <dbReference type="ARBA" id="ARBA00023242"/>
    </source>
</evidence>
<dbReference type="InterPro" id="IPR001680">
    <property type="entry name" value="WD40_rpt"/>
</dbReference>
<dbReference type="PROSITE" id="PS50294">
    <property type="entry name" value="WD_REPEATS_REGION"/>
    <property type="match status" value="1"/>
</dbReference>
<proteinExistence type="predicted"/>
<reference evidence="10" key="1">
    <citation type="submission" date="2021-01" db="EMBL/GenBank/DDBJ databases">
        <authorList>
            <person name="Corre E."/>
            <person name="Pelletier E."/>
            <person name="Niang G."/>
            <person name="Scheremetjew M."/>
            <person name="Finn R."/>
            <person name="Kale V."/>
            <person name="Holt S."/>
            <person name="Cochrane G."/>
            <person name="Meng A."/>
            <person name="Brown T."/>
            <person name="Cohen L."/>
        </authorList>
    </citation>
    <scope>NUCLEOTIDE SEQUENCE</scope>
    <source>
        <strain evidence="10">CCMP1320</strain>
    </source>
</reference>
<accession>A0A7S3QPP5</accession>
<keyword evidence="3" id="KW-0677">Repeat</keyword>
<organism evidence="10">
    <name type="scientific">Dunaliella tertiolecta</name>
    <name type="common">Green alga</name>
    <dbReference type="NCBI Taxonomy" id="3047"/>
    <lineage>
        <taxon>Eukaryota</taxon>
        <taxon>Viridiplantae</taxon>
        <taxon>Chlorophyta</taxon>
        <taxon>core chlorophytes</taxon>
        <taxon>Chlorophyceae</taxon>
        <taxon>CS clade</taxon>
        <taxon>Chlamydomonadales</taxon>
        <taxon>Dunaliellaceae</taxon>
        <taxon>Dunaliella</taxon>
    </lineage>
</organism>